<dbReference type="Proteomes" id="UP000252255">
    <property type="component" value="Unassembled WGS sequence"/>
</dbReference>
<feature type="compositionally biased region" description="Polar residues" evidence="1">
    <location>
        <begin position="299"/>
        <end position="316"/>
    </location>
</feature>
<name>A0A367WNY0_9PROT</name>
<feature type="region of interest" description="Disordered" evidence="1">
    <location>
        <begin position="297"/>
        <end position="333"/>
    </location>
</feature>
<dbReference type="RefSeq" id="WP_114099641.1">
    <property type="nucleotide sequence ID" value="NZ_JPWI01000015.1"/>
</dbReference>
<dbReference type="OrthoDB" id="7356015at2"/>
<comment type="caution">
    <text evidence="2">The sequence shown here is derived from an EMBL/GenBank/DDBJ whole genome shotgun (WGS) entry which is preliminary data.</text>
</comment>
<proteinExistence type="predicted"/>
<organism evidence="2 3">
    <name type="scientific">Thalassospira profundimaris</name>
    <dbReference type="NCBI Taxonomy" id="502049"/>
    <lineage>
        <taxon>Bacteria</taxon>
        <taxon>Pseudomonadati</taxon>
        <taxon>Pseudomonadota</taxon>
        <taxon>Alphaproteobacteria</taxon>
        <taxon>Rhodospirillales</taxon>
        <taxon>Thalassospiraceae</taxon>
        <taxon>Thalassospira</taxon>
    </lineage>
</organism>
<protein>
    <submittedName>
        <fullName evidence="2">Uncharacterized protein</fullName>
    </submittedName>
</protein>
<dbReference type="EMBL" id="JPWI01000015">
    <property type="protein sequence ID" value="RCK43175.1"/>
    <property type="molecule type" value="Genomic_DNA"/>
</dbReference>
<evidence type="ECO:0000256" key="1">
    <source>
        <dbReference type="SAM" id="MobiDB-lite"/>
    </source>
</evidence>
<sequence length="333" mass="37090">MSPVTSILENSFADAGRQEDACWENLTRARAFIVQRASVPEVTARKWMSIIESGNKPLSDPENASILEKIGRWAGPDATANWVNAYRSFGEAAGRVHRAGIELADHAGIDVRGRLEALRDQGSLRQRLIAIAARVNPTVDIHLPKELFAEGPGLIASGLKSSDRTEVAGMYEPMKHLVTVSISPRFDREDTAWHESWHSIEPVLSEKEKATLQRAFPTNSHMTSTERVAVAFARWAKLRDRLPQGENRKERAAYVKLREALLTAEQKPVGEIFEKAYDGSLGRRMSVMMANANPAFLAKSQSQRPSATKSLDTNSEAIRAPVKSARRTRRNRR</sequence>
<accession>A0A367WNY0</accession>
<reference evidence="2 3" key="1">
    <citation type="submission" date="2014-07" db="EMBL/GenBank/DDBJ databases">
        <title>Draft genome sequence of Thalassospira profundimaris PR54-5.</title>
        <authorList>
            <person name="Lai Q."/>
            <person name="Shao Z."/>
        </authorList>
    </citation>
    <scope>NUCLEOTIDE SEQUENCE [LARGE SCALE GENOMIC DNA]</scope>
    <source>
        <strain evidence="2 3">PR54-5</strain>
    </source>
</reference>
<dbReference type="AlphaFoldDB" id="A0A367WNY0"/>
<evidence type="ECO:0000313" key="3">
    <source>
        <dbReference type="Proteomes" id="UP000252255"/>
    </source>
</evidence>
<gene>
    <name evidence="2" type="ORF">TH30_19325</name>
</gene>
<evidence type="ECO:0000313" key="2">
    <source>
        <dbReference type="EMBL" id="RCK43175.1"/>
    </source>
</evidence>
<feature type="compositionally biased region" description="Basic residues" evidence="1">
    <location>
        <begin position="324"/>
        <end position="333"/>
    </location>
</feature>